<name>D7CKQ5_SYNLT</name>
<feature type="domain" description="Amidase" evidence="9">
    <location>
        <begin position="24"/>
        <end position="462"/>
    </location>
</feature>
<dbReference type="InterPro" id="IPR000120">
    <property type="entry name" value="Amidase"/>
</dbReference>
<dbReference type="GO" id="GO:0030956">
    <property type="term" value="C:glutamyl-tRNA(Gln) amidotransferase complex"/>
    <property type="evidence" value="ECO:0007669"/>
    <property type="project" value="InterPro"/>
</dbReference>
<accession>D7CKQ5</accession>
<dbReference type="OrthoDB" id="9811471at2"/>
<dbReference type="GO" id="GO:0006412">
    <property type="term" value="P:translation"/>
    <property type="evidence" value="ECO:0007669"/>
    <property type="project" value="UniProtKB-UniRule"/>
</dbReference>
<comment type="subunit">
    <text evidence="8">Heterotrimer of A, B and C subunits.</text>
</comment>
<sequence>MRLCELTAHELKDMLAQREITAQDIVESCLDRIGEVEENIKAFVTLTPEAARDSARKLHEEGGYRGLAGIPCGLKDNLCTRGIRTTCSSRMLENFVPPYDATVVSKLRGEKAVFMGKLNMDEFAMGSSTENSAFFPTRNPWDPERVPGGSSGGSAAAVAAGEVIYALGSDTGGSIRQPASFCGVVGMKPTYGRVSRYGLVAFASSLDQIGTLTKDVTDCALVMNVIAGHDRLDSTSIDAPVPDYTKFLVPDIKGFRIGYPREYFQEGVDDAVKETINRAMLKMEEMGAVVEETSLPHTEFALPAYYIIAPAEASSNLARFDGVRYGLRDVKAESVIDMFASSRALGFGPEVKRRIMLGTYALSSGYYDAYYLKALKVRRLIKEDFDWAFDKYDVLVTPTAPTVAFKLHEKTDNVLAMYMSDIATIPVNLAGLPAMSIPCGFVNGLPVGLQIIGRPLEEGTLLRVAYAFEQSTGMARLRPRLGVN</sequence>
<keyword evidence="3 8" id="KW-0547">Nucleotide-binding</keyword>
<evidence type="ECO:0000256" key="6">
    <source>
        <dbReference type="ARBA" id="ARBA00025295"/>
    </source>
</evidence>
<dbReference type="PROSITE" id="PS00571">
    <property type="entry name" value="AMIDASES"/>
    <property type="match status" value="1"/>
</dbReference>
<dbReference type="EMBL" id="CP002048">
    <property type="protein sequence ID" value="ADI01290.1"/>
    <property type="molecule type" value="Genomic_DNA"/>
</dbReference>
<dbReference type="Gene3D" id="3.90.1300.10">
    <property type="entry name" value="Amidase signature (AS) domain"/>
    <property type="match status" value="1"/>
</dbReference>
<feature type="active site" description="Charge relay system" evidence="8">
    <location>
        <position position="150"/>
    </location>
</feature>
<evidence type="ECO:0000313" key="10">
    <source>
        <dbReference type="EMBL" id="ADI01290.1"/>
    </source>
</evidence>
<evidence type="ECO:0000256" key="7">
    <source>
        <dbReference type="ARBA" id="ARBA00047407"/>
    </source>
</evidence>
<dbReference type="HAMAP" id="MF_00120">
    <property type="entry name" value="GatA"/>
    <property type="match status" value="1"/>
</dbReference>
<organism evidence="10 11">
    <name type="scientific">Syntrophothermus lipocalidus (strain DSM 12680 / TGB-C1)</name>
    <dbReference type="NCBI Taxonomy" id="643648"/>
    <lineage>
        <taxon>Bacteria</taxon>
        <taxon>Bacillati</taxon>
        <taxon>Bacillota</taxon>
        <taxon>Clostridia</taxon>
        <taxon>Eubacteriales</taxon>
        <taxon>Syntrophomonadaceae</taxon>
        <taxon>Syntrophothermus</taxon>
    </lineage>
</organism>
<feature type="active site" description="Charge relay system" evidence="8">
    <location>
        <position position="75"/>
    </location>
</feature>
<keyword evidence="2 8" id="KW-0436">Ligase</keyword>
<dbReference type="EC" id="6.3.5.7" evidence="8"/>
<evidence type="ECO:0000256" key="2">
    <source>
        <dbReference type="ARBA" id="ARBA00022598"/>
    </source>
</evidence>
<dbReference type="NCBIfam" id="TIGR00132">
    <property type="entry name" value="gatA"/>
    <property type="match status" value="1"/>
</dbReference>
<dbReference type="KEGG" id="slp:Slip_0506"/>
<dbReference type="PANTHER" id="PTHR11895">
    <property type="entry name" value="TRANSAMIDASE"/>
    <property type="match status" value="1"/>
</dbReference>
<dbReference type="STRING" id="643648.Slip_0506"/>
<reference evidence="11" key="1">
    <citation type="journal article" date="2010" name="Stand. Genomic Sci.">
        <title>Complete genome sequence of Syntrophothermus lipocalidus type strain (TGB-C1T).</title>
        <authorList>
            <consortium name="US DOE Joint Genome Institute (JGI-PGF)"/>
            <person name="Djao O."/>
            <person name="Zhang X."/>
            <person name="Lucas S."/>
            <person name="Lapidus A."/>
            <person name="Glavina Del Rio T."/>
            <person name="Nolan M."/>
            <person name="Tice H."/>
            <person name="Cheng J."/>
            <person name="Han C."/>
            <person name="Tapia R."/>
            <person name="Goodwin L."/>
            <person name="Pitluck S."/>
            <person name="Liolios K."/>
            <person name="Ivanova N."/>
            <person name="Mavromatis K."/>
            <person name="Mikhailova N."/>
            <person name="Ovchinnikova G."/>
            <person name="Pati A."/>
            <person name="Brambilla E."/>
            <person name="Chen A."/>
            <person name="Palaniappan K."/>
            <person name="Land M."/>
            <person name="Hauser L."/>
            <person name="Chang Y."/>
            <person name="Jeffries C."/>
            <person name="Rohde M."/>
            <person name="Sikorski J."/>
            <person name="Spring S."/>
            <person name="Goker M."/>
            <person name="Detter J."/>
            <person name="Woyke T."/>
            <person name="Bristow J."/>
            <person name="Eisen J."/>
            <person name="Markowitz V."/>
            <person name="Hugenholtz P."/>
            <person name="Kyrpides N."/>
            <person name="Klenk H."/>
        </authorList>
    </citation>
    <scope>NUCLEOTIDE SEQUENCE [LARGE SCALE GENOMIC DNA]</scope>
    <source>
        <strain evidence="11">DSM 12680 / TGB-C1</strain>
    </source>
</reference>
<evidence type="ECO:0000256" key="3">
    <source>
        <dbReference type="ARBA" id="ARBA00022741"/>
    </source>
</evidence>
<evidence type="ECO:0000256" key="8">
    <source>
        <dbReference type="HAMAP-Rule" id="MF_00120"/>
    </source>
</evidence>
<keyword evidence="5 8" id="KW-0648">Protein biosynthesis</keyword>
<reference evidence="10 11" key="2">
    <citation type="journal article" date="2010" name="Stand. Genomic Sci.">
        <title>Complete genome sequence of Syntrophothermus lipocalidus type strain (TGB-C1).</title>
        <authorList>
            <person name="Djao O.D."/>
            <person name="Zhang X."/>
            <person name="Lucas S."/>
            <person name="Lapidus A."/>
            <person name="Del Rio T.G."/>
            <person name="Nolan M."/>
            <person name="Tice H."/>
            <person name="Cheng J.F."/>
            <person name="Han C."/>
            <person name="Tapia R."/>
            <person name="Goodwin L."/>
            <person name="Pitluck S."/>
            <person name="Liolios K."/>
            <person name="Ivanova N."/>
            <person name="Mavromatis K."/>
            <person name="Mikhailova N."/>
            <person name="Ovchinnikova G."/>
            <person name="Pati A."/>
            <person name="Brambilla E."/>
            <person name="Chen A."/>
            <person name="Palaniappan K."/>
            <person name="Land M."/>
            <person name="Hauser L."/>
            <person name="Chang Y.J."/>
            <person name="Jeffries C.D."/>
            <person name="Rohde M."/>
            <person name="Sikorski J."/>
            <person name="Spring S."/>
            <person name="Goker M."/>
            <person name="Detter J.C."/>
            <person name="Woyke T."/>
            <person name="Bristow J."/>
            <person name="Eisen J.A."/>
            <person name="Markowitz V."/>
            <person name="Hugenholtz P."/>
            <person name="Kyrpides N.C."/>
            <person name="Klenk H.P."/>
        </authorList>
    </citation>
    <scope>NUCLEOTIDE SEQUENCE [LARGE SCALE GENOMIC DNA]</scope>
    <source>
        <strain evidence="11">DSM 12680 / TGB-C1</strain>
    </source>
</reference>
<protein>
    <recommendedName>
        <fullName evidence="8">Glutamyl-tRNA(Gln) amidotransferase subunit A</fullName>
        <shortName evidence="8">Glu-ADT subunit A</shortName>
        <ecNumber evidence="8">6.3.5.7</ecNumber>
    </recommendedName>
</protein>
<dbReference type="PANTHER" id="PTHR11895:SF151">
    <property type="entry name" value="GLUTAMYL-TRNA(GLN) AMIDOTRANSFERASE SUBUNIT A"/>
    <property type="match status" value="1"/>
</dbReference>
<dbReference type="InterPro" id="IPR004412">
    <property type="entry name" value="GatA"/>
</dbReference>
<proteinExistence type="inferred from homology"/>
<dbReference type="RefSeq" id="WP_013174692.1">
    <property type="nucleotide sequence ID" value="NC_014220.1"/>
</dbReference>
<comment type="function">
    <text evidence="6 8">Allows the formation of correctly charged Gln-tRNA(Gln) through the transamidation of misacylated Glu-tRNA(Gln) in organisms which lack glutaminyl-tRNA synthetase. The reaction takes place in the presence of glutamine and ATP through an activated gamma-phospho-Glu-tRNA(Gln).</text>
</comment>
<comment type="similarity">
    <text evidence="1 8">Belongs to the amidase family. GatA subfamily.</text>
</comment>
<dbReference type="SUPFAM" id="SSF75304">
    <property type="entry name" value="Amidase signature (AS) enzymes"/>
    <property type="match status" value="1"/>
</dbReference>
<dbReference type="InterPro" id="IPR036928">
    <property type="entry name" value="AS_sf"/>
</dbReference>
<keyword evidence="4 8" id="KW-0067">ATP-binding</keyword>
<dbReference type="InterPro" id="IPR020556">
    <property type="entry name" value="Amidase_CS"/>
</dbReference>
<evidence type="ECO:0000256" key="1">
    <source>
        <dbReference type="ARBA" id="ARBA00008069"/>
    </source>
</evidence>
<dbReference type="Pfam" id="PF01425">
    <property type="entry name" value="Amidase"/>
    <property type="match status" value="1"/>
</dbReference>
<dbReference type="GO" id="GO:0005524">
    <property type="term" value="F:ATP binding"/>
    <property type="evidence" value="ECO:0007669"/>
    <property type="project" value="UniProtKB-KW"/>
</dbReference>
<dbReference type="GO" id="GO:0050567">
    <property type="term" value="F:glutaminyl-tRNA synthase (glutamine-hydrolyzing) activity"/>
    <property type="evidence" value="ECO:0007669"/>
    <property type="project" value="UniProtKB-UniRule"/>
</dbReference>
<gene>
    <name evidence="8" type="primary">gatA</name>
    <name evidence="10" type="ordered locus">Slip_0506</name>
</gene>
<comment type="catalytic activity">
    <reaction evidence="7 8">
        <text>L-glutamyl-tRNA(Gln) + L-glutamine + ATP + H2O = L-glutaminyl-tRNA(Gln) + L-glutamate + ADP + phosphate + H(+)</text>
        <dbReference type="Rhea" id="RHEA:17521"/>
        <dbReference type="Rhea" id="RHEA-COMP:9681"/>
        <dbReference type="Rhea" id="RHEA-COMP:9684"/>
        <dbReference type="ChEBI" id="CHEBI:15377"/>
        <dbReference type="ChEBI" id="CHEBI:15378"/>
        <dbReference type="ChEBI" id="CHEBI:29985"/>
        <dbReference type="ChEBI" id="CHEBI:30616"/>
        <dbReference type="ChEBI" id="CHEBI:43474"/>
        <dbReference type="ChEBI" id="CHEBI:58359"/>
        <dbReference type="ChEBI" id="CHEBI:78520"/>
        <dbReference type="ChEBI" id="CHEBI:78521"/>
        <dbReference type="ChEBI" id="CHEBI:456216"/>
        <dbReference type="EC" id="6.3.5.7"/>
    </reaction>
</comment>
<evidence type="ECO:0000256" key="5">
    <source>
        <dbReference type="ARBA" id="ARBA00022917"/>
    </source>
</evidence>
<dbReference type="AlphaFoldDB" id="D7CKQ5"/>
<evidence type="ECO:0000259" key="9">
    <source>
        <dbReference type="Pfam" id="PF01425"/>
    </source>
</evidence>
<dbReference type="HOGENOM" id="CLU_009600_0_3_9"/>
<evidence type="ECO:0000313" key="11">
    <source>
        <dbReference type="Proteomes" id="UP000000378"/>
    </source>
</evidence>
<keyword evidence="11" id="KW-1185">Reference proteome</keyword>
<dbReference type="Proteomes" id="UP000000378">
    <property type="component" value="Chromosome"/>
</dbReference>
<evidence type="ECO:0000256" key="4">
    <source>
        <dbReference type="ARBA" id="ARBA00022840"/>
    </source>
</evidence>
<feature type="active site" description="Acyl-ester intermediate" evidence="8">
    <location>
        <position position="174"/>
    </location>
</feature>
<dbReference type="eggNOG" id="COG0154">
    <property type="taxonomic scope" value="Bacteria"/>
</dbReference>
<dbReference type="InterPro" id="IPR023631">
    <property type="entry name" value="Amidase_dom"/>
</dbReference>